<dbReference type="InterPro" id="IPR008988">
    <property type="entry name" value="Transcriptional_repressor_C"/>
</dbReference>
<dbReference type="PANTHER" id="PTHR43151">
    <property type="entry name" value="FEOA FAMILY PROTEIN"/>
    <property type="match status" value="1"/>
</dbReference>
<dbReference type="PANTHER" id="PTHR43151:SF1">
    <property type="entry name" value="SSR2333 PROTEIN"/>
    <property type="match status" value="1"/>
</dbReference>
<dbReference type="InterPro" id="IPR038157">
    <property type="entry name" value="FeoA_core_dom"/>
</dbReference>
<feature type="domain" description="Ferrous iron transporter FeoA-like" evidence="2">
    <location>
        <begin position="1"/>
        <end position="69"/>
    </location>
</feature>
<dbReference type="OrthoDB" id="3175006at2"/>
<dbReference type="Pfam" id="PF04023">
    <property type="entry name" value="FeoA"/>
    <property type="match status" value="1"/>
</dbReference>
<dbReference type="InterPro" id="IPR053184">
    <property type="entry name" value="FeoA-like"/>
</dbReference>
<organism evidence="3 4">
    <name type="scientific">Denitrobacterium detoxificans</name>
    <dbReference type="NCBI Taxonomy" id="79604"/>
    <lineage>
        <taxon>Bacteria</taxon>
        <taxon>Bacillati</taxon>
        <taxon>Actinomycetota</taxon>
        <taxon>Coriobacteriia</taxon>
        <taxon>Eggerthellales</taxon>
        <taxon>Eggerthellaceae</taxon>
        <taxon>Denitrobacterium</taxon>
    </lineage>
</organism>
<dbReference type="RefSeq" id="WP_066660322.1">
    <property type="nucleotide sequence ID" value="NZ_CP011402.1"/>
</dbReference>
<protein>
    <submittedName>
        <fullName evidence="3">Ferrous iron transport protein A</fullName>
    </submittedName>
</protein>
<evidence type="ECO:0000256" key="1">
    <source>
        <dbReference type="ARBA" id="ARBA00023004"/>
    </source>
</evidence>
<keyword evidence="1" id="KW-0408">Iron</keyword>
<dbReference type="STRING" id="79604.AAY81_01030"/>
<dbReference type="SUPFAM" id="SSF50037">
    <property type="entry name" value="C-terminal domain of transcriptional repressors"/>
    <property type="match status" value="1"/>
</dbReference>
<sequence>MVLTTVQSGKDYIIHAVTGEGDTRLHLGSMGFVPGTKLSVVSRLGGNLIVSVKGSRVALDEKLAKCVMV</sequence>
<dbReference type="Proteomes" id="UP000182975">
    <property type="component" value="Unassembled WGS sequence"/>
</dbReference>
<evidence type="ECO:0000313" key="4">
    <source>
        <dbReference type="Proteomes" id="UP000182975"/>
    </source>
</evidence>
<dbReference type="Gene3D" id="2.30.30.90">
    <property type="match status" value="1"/>
</dbReference>
<reference evidence="4" key="1">
    <citation type="submission" date="2016-10" db="EMBL/GenBank/DDBJ databases">
        <authorList>
            <person name="Varghese N."/>
        </authorList>
    </citation>
    <scope>NUCLEOTIDE SEQUENCE [LARGE SCALE GENOMIC DNA]</scope>
    <source>
        <strain evidence="4">DSM 21843</strain>
    </source>
</reference>
<evidence type="ECO:0000259" key="2">
    <source>
        <dbReference type="SMART" id="SM00899"/>
    </source>
</evidence>
<dbReference type="GO" id="GO:0046914">
    <property type="term" value="F:transition metal ion binding"/>
    <property type="evidence" value="ECO:0007669"/>
    <property type="project" value="InterPro"/>
</dbReference>
<name>A0A172RW82_9ACTN</name>
<keyword evidence="4" id="KW-1185">Reference proteome</keyword>
<accession>A0A172RW82</accession>
<gene>
    <name evidence="3" type="ORF">SAMN02910314_01803</name>
</gene>
<dbReference type="SMART" id="SM00899">
    <property type="entry name" value="FeoA"/>
    <property type="match status" value="1"/>
</dbReference>
<proteinExistence type="predicted"/>
<dbReference type="EMBL" id="FOEC01000015">
    <property type="protein sequence ID" value="SEO97943.1"/>
    <property type="molecule type" value="Genomic_DNA"/>
</dbReference>
<dbReference type="InterPro" id="IPR007167">
    <property type="entry name" value="Fe-transptr_FeoA-like"/>
</dbReference>
<evidence type="ECO:0000313" key="3">
    <source>
        <dbReference type="EMBL" id="SEO97943.1"/>
    </source>
</evidence>
<dbReference type="AlphaFoldDB" id="A0A172RW82"/>
<dbReference type="KEGG" id="ddt:AAY81_01030"/>